<dbReference type="Pfam" id="PF13577">
    <property type="entry name" value="SnoaL_4"/>
    <property type="match status" value="1"/>
</dbReference>
<dbReference type="CDD" id="cd00531">
    <property type="entry name" value="NTF2_like"/>
    <property type="match status" value="1"/>
</dbReference>
<dbReference type="InterPro" id="IPR032710">
    <property type="entry name" value="NTF2-like_dom_sf"/>
</dbReference>
<dbReference type="Gene3D" id="3.10.450.50">
    <property type="match status" value="1"/>
</dbReference>
<evidence type="ECO:0000313" key="2">
    <source>
        <dbReference type="EMBL" id="AIU74648.1"/>
    </source>
</evidence>
<dbReference type="Proteomes" id="UP000029986">
    <property type="component" value="Chromosome"/>
</dbReference>
<dbReference type="InterPro" id="IPR037401">
    <property type="entry name" value="SnoaL-like"/>
</dbReference>
<dbReference type="PATRIC" id="fig|1453496.5.peg.4330"/>
<dbReference type="EMBL" id="CP009706">
    <property type="protein sequence ID" value="AIU74648.1"/>
    <property type="molecule type" value="Genomic_DNA"/>
</dbReference>
<keyword evidence="3" id="KW-1185">Reference proteome</keyword>
<reference evidence="2 3" key="1">
    <citation type="journal article" date="2014" name="Gut Pathog.">
        <title>Gene clusters of Hafnia alvei strain FB1 important in survival and pathogenesis: a draft genome perspective.</title>
        <authorList>
            <person name="Tan J.Y."/>
            <person name="Yin W.F."/>
            <person name="Chan K.G."/>
        </authorList>
    </citation>
    <scope>NUCLEOTIDE SEQUENCE [LARGE SCALE GENOMIC DNA]</scope>
    <source>
        <strain evidence="2 3">FB1</strain>
    </source>
</reference>
<protein>
    <recommendedName>
        <fullName evidence="1">SnoaL-like domain-containing protein</fullName>
    </recommendedName>
</protein>
<evidence type="ECO:0000259" key="1">
    <source>
        <dbReference type="Pfam" id="PF13577"/>
    </source>
</evidence>
<dbReference type="OrthoDB" id="581683at2"/>
<sequence length="191" mass="21767">MTNSWEDRLIITDLMTGWMHRDLAEWDQMLELFHPDGTIEVTWFEGLFTEFVKGSQRMGNSALVTKHLIGSPMIQFNGDKAIAETNAMIVIENAQLKLGASVHNRFYDWVEKRNGVWKITHRQSIYDFGSFNFPQGIVEIDKATAEKFPIAYAPLAYLLEKSGFPLSREFASKGSVLETEMKAEGQAWLKG</sequence>
<dbReference type="eggNOG" id="ENOG502ZB6V">
    <property type="taxonomic scope" value="Bacteria"/>
</dbReference>
<accession>A0A097R7E1</accession>
<dbReference type="HOGENOM" id="CLU_067875_2_0_6"/>
<name>A0A097R7E1_HAFAL</name>
<gene>
    <name evidence="2" type="ORF">AT03_21050</name>
</gene>
<proteinExistence type="predicted"/>
<feature type="domain" description="SnoaL-like" evidence="1">
    <location>
        <begin position="5"/>
        <end position="122"/>
    </location>
</feature>
<dbReference type="AlphaFoldDB" id="A0A097R7E1"/>
<evidence type="ECO:0000313" key="3">
    <source>
        <dbReference type="Proteomes" id="UP000029986"/>
    </source>
</evidence>
<dbReference type="RefSeq" id="WP_025799470.1">
    <property type="nucleotide sequence ID" value="NZ_CP009706.1"/>
</dbReference>
<dbReference type="SUPFAM" id="SSF54427">
    <property type="entry name" value="NTF2-like"/>
    <property type="match status" value="1"/>
</dbReference>
<organism evidence="2 3">
    <name type="scientific">Hafnia alvei FB1</name>
    <dbReference type="NCBI Taxonomy" id="1453496"/>
    <lineage>
        <taxon>Bacteria</taxon>
        <taxon>Pseudomonadati</taxon>
        <taxon>Pseudomonadota</taxon>
        <taxon>Gammaproteobacteria</taxon>
        <taxon>Enterobacterales</taxon>
        <taxon>Hafniaceae</taxon>
        <taxon>Hafnia</taxon>
    </lineage>
</organism>
<dbReference type="KEGG" id="hav:AT03_21050"/>